<feature type="domain" description="Beta-lactamase-related" evidence="3">
    <location>
        <begin position="57"/>
        <end position="377"/>
    </location>
</feature>
<dbReference type="EC" id="3.1.1.103" evidence="4"/>
<proteinExistence type="predicted"/>
<feature type="transmembrane region" description="Helical" evidence="2">
    <location>
        <begin position="435"/>
        <end position="456"/>
    </location>
</feature>
<keyword evidence="2" id="KW-0812">Transmembrane</keyword>
<evidence type="ECO:0000256" key="1">
    <source>
        <dbReference type="SAM" id="MobiDB-lite"/>
    </source>
</evidence>
<evidence type="ECO:0000256" key="2">
    <source>
        <dbReference type="SAM" id="Phobius"/>
    </source>
</evidence>
<comment type="caution">
    <text evidence="4">The sequence shown here is derived from an EMBL/GenBank/DDBJ whole genome shotgun (WGS) entry which is preliminary data.</text>
</comment>
<gene>
    <name evidence="4" type="ORF">AAFH96_04455</name>
</gene>
<protein>
    <submittedName>
        <fullName evidence="4">Serine hydrolase domain-containing protein</fullName>
        <ecNumber evidence="4">3.1.1.103</ecNumber>
    </submittedName>
</protein>
<evidence type="ECO:0000259" key="3">
    <source>
        <dbReference type="Pfam" id="PF00144"/>
    </source>
</evidence>
<feature type="transmembrane region" description="Helical" evidence="2">
    <location>
        <begin position="394"/>
        <end position="414"/>
    </location>
</feature>
<evidence type="ECO:0000313" key="5">
    <source>
        <dbReference type="Proteomes" id="UP001582793"/>
    </source>
</evidence>
<keyword evidence="5" id="KW-1185">Reference proteome</keyword>
<keyword evidence="4" id="KW-0378">Hydrolase</keyword>
<feature type="region of interest" description="Disordered" evidence="1">
    <location>
        <begin position="1"/>
        <end position="20"/>
    </location>
</feature>
<organism evidence="4 5">
    <name type="scientific">Polymorphospora lycopeni</name>
    <dbReference type="NCBI Taxonomy" id="3140240"/>
    <lineage>
        <taxon>Bacteria</taxon>
        <taxon>Bacillati</taxon>
        <taxon>Actinomycetota</taxon>
        <taxon>Actinomycetes</taxon>
        <taxon>Micromonosporales</taxon>
        <taxon>Micromonosporaceae</taxon>
        <taxon>Polymorphospora</taxon>
    </lineage>
</organism>
<name>A0ABV5CK21_9ACTN</name>
<dbReference type="InterPro" id="IPR050789">
    <property type="entry name" value="Diverse_Enzym_Activities"/>
</dbReference>
<dbReference type="SUPFAM" id="SSF56601">
    <property type="entry name" value="beta-lactamase/transpeptidase-like"/>
    <property type="match status" value="1"/>
</dbReference>
<keyword evidence="2" id="KW-1133">Transmembrane helix</keyword>
<dbReference type="Pfam" id="PF00144">
    <property type="entry name" value="Beta-lactamase"/>
    <property type="match status" value="1"/>
</dbReference>
<dbReference type="RefSeq" id="WP_375733125.1">
    <property type="nucleotide sequence ID" value="NZ_JBCGDC010000008.1"/>
</dbReference>
<dbReference type="EMBL" id="JBCGDC010000008">
    <property type="protein sequence ID" value="MFB6392354.1"/>
    <property type="molecule type" value="Genomic_DNA"/>
</dbReference>
<reference evidence="4 5" key="1">
    <citation type="submission" date="2024-04" db="EMBL/GenBank/DDBJ databases">
        <title>Polymorphospora sp. isolated from Baiyangdian Lake in Xiong'an New Area.</title>
        <authorList>
            <person name="Zhang X."/>
            <person name="Liu J."/>
        </authorList>
    </citation>
    <scope>NUCLEOTIDE SEQUENCE [LARGE SCALE GENOMIC DNA]</scope>
    <source>
        <strain evidence="4 5">2-325</strain>
    </source>
</reference>
<dbReference type="GO" id="GO:0016787">
    <property type="term" value="F:hydrolase activity"/>
    <property type="evidence" value="ECO:0007669"/>
    <property type="project" value="UniProtKB-KW"/>
</dbReference>
<accession>A0ABV5CK21</accession>
<dbReference type="PANTHER" id="PTHR43283">
    <property type="entry name" value="BETA-LACTAMASE-RELATED"/>
    <property type="match status" value="1"/>
</dbReference>
<feature type="transmembrane region" description="Helical" evidence="2">
    <location>
        <begin position="468"/>
        <end position="491"/>
    </location>
</feature>
<dbReference type="InterPro" id="IPR001466">
    <property type="entry name" value="Beta-lactam-related"/>
</dbReference>
<dbReference type="PANTHER" id="PTHR43283:SF3">
    <property type="entry name" value="BETA-LACTAMASE FAMILY PROTEIN (AFU_ORTHOLOGUE AFUA_5G07500)"/>
    <property type="match status" value="1"/>
</dbReference>
<evidence type="ECO:0000313" key="4">
    <source>
        <dbReference type="EMBL" id="MFB6392354.1"/>
    </source>
</evidence>
<sequence>MGEGREGGTTMRVRGTTERTGRPGHWRWLLTLALMVPVVALVTPAASAWERAEVESVLDGYVRDVRPPGAALVVLAGGTPRTLVRGEDGAGRPVDADTLFRIGSMSKAFTALAVLQQVDAGRFGLTDPVVDVLPDFRMGDPGHRSITVRDLLTHRSGISAVAREYAARPAGSPAEVVESVAGHSLAAEPGTRTEYSNTGYGILARIVEVSSGTEFNAYLGQRVFAPLGMTSTTSTNLCDARPDGLTNGFSAVLALRLAVPEMPGTCAGSGGIVSTATDMGRWLAFQLGDGTSAATGERLLREPTLRSMHDVPDRAGEYGFGWRDTSAESDTEPFVGHGGTLATYASSIEFSPRTGTGAVALTNAAGEPTLLTHNAIAALDGGPRQAITNPYDGVNIFLAALSGVVLILGCVGLLRARRWAGRRTDTTGRGIVLRLAPLVLSGLLGTLLPVLVGALMGLVDIVSYRLVLWLFPMVYVLGTAIVLSCVAVVVARLTRLRAARRAGAAVAGPHPVTQTV</sequence>
<dbReference type="InterPro" id="IPR012338">
    <property type="entry name" value="Beta-lactam/transpept-like"/>
</dbReference>
<keyword evidence="2" id="KW-0472">Membrane</keyword>
<dbReference type="Gene3D" id="3.40.710.10">
    <property type="entry name" value="DD-peptidase/beta-lactamase superfamily"/>
    <property type="match status" value="1"/>
</dbReference>
<dbReference type="Proteomes" id="UP001582793">
    <property type="component" value="Unassembled WGS sequence"/>
</dbReference>